<dbReference type="PROSITE" id="PS51269">
    <property type="entry name" value="COMM"/>
    <property type="match status" value="1"/>
</dbReference>
<dbReference type="Pfam" id="PF21672">
    <property type="entry name" value="COMM_HN"/>
    <property type="match status" value="1"/>
</dbReference>
<comment type="caution">
    <text evidence="2">The sequence shown here is derived from an EMBL/GenBank/DDBJ whole genome shotgun (WGS) entry which is preliminary data.</text>
</comment>
<dbReference type="PANTHER" id="PTHR12333">
    <property type="entry name" value="COMM DOMAIN CONTAINING PROTEIN 10"/>
    <property type="match status" value="1"/>
</dbReference>
<gene>
    <name evidence="2" type="ORF">PLOB_00009667</name>
</gene>
<dbReference type="InterPro" id="IPR017920">
    <property type="entry name" value="COMM"/>
</dbReference>
<keyword evidence="3" id="KW-1185">Reference proteome</keyword>
<feature type="non-terminal residue" evidence="2">
    <location>
        <position position="1"/>
    </location>
</feature>
<dbReference type="PANTHER" id="PTHR12333:SF0">
    <property type="entry name" value="COMM DOMAIN-CONTAINING PROTEIN 10"/>
    <property type="match status" value="1"/>
</dbReference>
<dbReference type="CDD" id="cd04758">
    <property type="entry name" value="Commd10"/>
    <property type="match status" value="1"/>
</dbReference>
<reference evidence="2 3" key="1">
    <citation type="submission" date="2022-05" db="EMBL/GenBank/DDBJ databases">
        <authorList>
            <consortium name="Genoscope - CEA"/>
            <person name="William W."/>
        </authorList>
    </citation>
    <scope>NUCLEOTIDE SEQUENCE [LARGE SCALE GENOMIC DNA]</scope>
</reference>
<feature type="domain" description="COMM" evidence="1">
    <location>
        <begin position="121"/>
        <end position="190"/>
    </location>
</feature>
<organism evidence="2 3">
    <name type="scientific">Porites lobata</name>
    <dbReference type="NCBI Taxonomy" id="104759"/>
    <lineage>
        <taxon>Eukaryota</taxon>
        <taxon>Metazoa</taxon>
        <taxon>Cnidaria</taxon>
        <taxon>Anthozoa</taxon>
        <taxon>Hexacorallia</taxon>
        <taxon>Scleractinia</taxon>
        <taxon>Fungiina</taxon>
        <taxon>Poritidae</taxon>
        <taxon>Porites</taxon>
    </lineage>
</organism>
<protein>
    <recommendedName>
        <fullName evidence="1">COMM domain-containing protein</fullName>
    </recommendedName>
</protein>
<evidence type="ECO:0000313" key="3">
    <source>
        <dbReference type="Proteomes" id="UP001159405"/>
    </source>
</evidence>
<dbReference type="EMBL" id="CALNXK010000149">
    <property type="protein sequence ID" value="CAH3169254.1"/>
    <property type="molecule type" value="Genomic_DNA"/>
</dbReference>
<sequence length="297" mass="33813">LRLKKAVQLINSLDTARFPLLLSRIVQKLHLRDERAFSKDEEEKLQAALGLESDDLYIVLETCTFILEQAAYHNAKAQLLKLQLQNIGLTDEKTQAIVDLWTSNGKSVVEKLKQRSLAPKQLQAVSWRLNLQMAQSNATKMKLPNAMMELSIASGRQGVREKVHVEFTHEELYALYNQVSVVLWVPLYCGSPTYQLSKNLPNVLKLLTDESKQKLQSTENFMDAIKTIQIPDDHKLVAFDVQSLFTSIPLQLALDCTENALKNSTVELPLPTDDIMDLLNPCLTYFKYNGKHYKQLQ</sequence>
<name>A0ABN8QR90_9CNID</name>
<dbReference type="Proteomes" id="UP001159405">
    <property type="component" value="Unassembled WGS sequence"/>
</dbReference>
<accession>A0ABN8QR90</accession>
<dbReference type="InterPro" id="IPR037361">
    <property type="entry name" value="COMMD10"/>
</dbReference>
<proteinExistence type="predicted"/>
<evidence type="ECO:0000259" key="1">
    <source>
        <dbReference type="PROSITE" id="PS51269"/>
    </source>
</evidence>
<evidence type="ECO:0000313" key="2">
    <source>
        <dbReference type="EMBL" id="CAH3169254.1"/>
    </source>
</evidence>
<dbReference type="Pfam" id="PF07258">
    <property type="entry name" value="COMM_domain"/>
    <property type="match status" value="1"/>
</dbReference>